<reference evidence="2" key="1">
    <citation type="journal article" date="2020" name="mSystems">
        <title>Genome- and Community-Level Interaction Insights into Carbon Utilization and Element Cycling Functions of Hydrothermarchaeota in Hydrothermal Sediment.</title>
        <authorList>
            <person name="Zhou Z."/>
            <person name="Liu Y."/>
            <person name="Xu W."/>
            <person name="Pan J."/>
            <person name="Luo Z.H."/>
            <person name="Li M."/>
        </authorList>
    </citation>
    <scope>NUCLEOTIDE SEQUENCE [LARGE SCALE GENOMIC DNA]</scope>
    <source>
        <strain evidence="2">SpSt-508</strain>
    </source>
</reference>
<gene>
    <name evidence="2" type="ORF">ENS64_11375</name>
</gene>
<feature type="signal peptide" evidence="1">
    <location>
        <begin position="1"/>
        <end position="23"/>
    </location>
</feature>
<protein>
    <submittedName>
        <fullName evidence="2">Uncharacterized protein</fullName>
    </submittedName>
</protein>
<keyword evidence="1" id="KW-0732">Signal</keyword>
<organism evidence="2">
    <name type="scientific">Schlesneria paludicola</name>
    <dbReference type="NCBI Taxonomy" id="360056"/>
    <lineage>
        <taxon>Bacteria</taxon>
        <taxon>Pseudomonadati</taxon>
        <taxon>Planctomycetota</taxon>
        <taxon>Planctomycetia</taxon>
        <taxon>Planctomycetales</taxon>
        <taxon>Planctomycetaceae</taxon>
        <taxon>Schlesneria</taxon>
    </lineage>
</organism>
<accession>A0A7C4QPW2</accession>
<dbReference type="EMBL" id="DSVQ01000015">
    <property type="protein sequence ID" value="HGT39844.1"/>
    <property type="molecule type" value="Genomic_DNA"/>
</dbReference>
<name>A0A7C4QPW2_9PLAN</name>
<dbReference type="PROSITE" id="PS51257">
    <property type="entry name" value="PROKAR_LIPOPROTEIN"/>
    <property type="match status" value="1"/>
</dbReference>
<comment type="caution">
    <text evidence="2">The sequence shown here is derived from an EMBL/GenBank/DDBJ whole genome shotgun (WGS) entry which is preliminary data.</text>
</comment>
<proteinExistence type="predicted"/>
<evidence type="ECO:0000256" key="1">
    <source>
        <dbReference type="SAM" id="SignalP"/>
    </source>
</evidence>
<dbReference type="AlphaFoldDB" id="A0A7C4QPW2"/>
<feature type="chain" id="PRO_5028422574" evidence="1">
    <location>
        <begin position="24"/>
        <end position="103"/>
    </location>
</feature>
<evidence type="ECO:0000313" key="2">
    <source>
        <dbReference type="EMBL" id="HGT39844.1"/>
    </source>
</evidence>
<sequence>MMRTCLLASCLAAVTLGCGGATYSPPSQTVTPVNTPFKTAIEGVAKTGEIGSAGADLEAQFEELKKSDAAKAEAVEAEFKNLLKADGNPARVKQLATELAKKL</sequence>